<dbReference type="GeneID" id="34466644"/>
<evidence type="ECO:0000256" key="1">
    <source>
        <dbReference type="SAM" id="MobiDB-lite"/>
    </source>
</evidence>
<dbReference type="InterPro" id="IPR053263">
    <property type="entry name" value="Euk_RPA34_RNAP_subunit"/>
</dbReference>
<feature type="compositionally biased region" description="Basic and acidic residues" evidence="1">
    <location>
        <begin position="71"/>
        <end position="87"/>
    </location>
</feature>
<protein>
    <recommendedName>
        <fullName evidence="4">DNA-directed RNA polymerase I subunit RPA34.5</fullName>
    </recommendedName>
</protein>
<dbReference type="InterPro" id="IPR013240">
    <property type="entry name" value="DNA-dir_RNA_pol1_su_RPA34"/>
</dbReference>
<dbReference type="Pfam" id="PF08208">
    <property type="entry name" value="RNA_polI_A34"/>
    <property type="match status" value="1"/>
</dbReference>
<dbReference type="PANTHER" id="PTHR28155">
    <property type="entry name" value="ACR243WP"/>
    <property type="match status" value="1"/>
</dbReference>
<accession>A0A1L9V3Y3</accession>
<feature type="compositionally biased region" description="Low complexity" evidence="1">
    <location>
        <begin position="41"/>
        <end position="62"/>
    </location>
</feature>
<evidence type="ECO:0000313" key="3">
    <source>
        <dbReference type="Proteomes" id="UP000184300"/>
    </source>
</evidence>
<dbReference type="GO" id="GO:0006360">
    <property type="term" value="P:transcription by RNA polymerase I"/>
    <property type="evidence" value="ECO:0007669"/>
    <property type="project" value="InterPro"/>
</dbReference>
<dbReference type="AlphaFoldDB" id="A0A1L9V3Y3"/>
<evidence type="ECO:0008006" key="4">
    <source>
        <dbReference type="Google" id="ProtNLM"/>
    </source>
</evidence>
<dbReference type="Proteomes" id="UP000184300">
    <property type="component" value="Unassembled WGS sequence"/>
</dbReference>
<feature type="compositionally biased region" description="Low complexity" evidence="1">
    <location>
        <begin position="111"/>
        <end position="120"/>
    </location>
</feature>
<gene>
    <name evidence="2" type="ORF">ASPGLDRAFT_86409</name>
</gene>
<dbReference type="VEuPathDB" id="FungiDB:ASPGLDRAFT_86409"/>
<feature type="compositionally biased region" description="Basic and acidic residues" evidence="1">
    <location>
        <begin position="306"/>
        <end position="328"/>
    </location>
</feature>
<sequence length="337" mass="36377">MAVVKQDPRSSSPASESEESGSSGSSRSSSPANVKQEAEESSSGKSESESGSDASSESGESASESESESESEGKAPKEEEKSEEPTKKKSNVSFIEPKAFKPPLGFKSAKKQSSSSNVSSILSNLRGKQVFHITAPSFLPLSKVKDISLAKVMQGEPVLKHDGVNYGIPADSISQTEADGKTLFLHDPKTQKYHGTPASNVQSYHVQELISIPESNGPTSIAAQDYEKPPRTQPKNLKMRFRPVGSGDGPAETLGSSESEGEDEKPKFKVPKGSSEKEERKRKHHHTEGDSTQATAAPRKKSKKHSSGDKMDVDEKTEKKKSSKSKDEKKRKKTEKA</sequence>
<feature type="region of interest" description="Disordered" evidence="1">
    <location>
        <begin position="214"/>
        <end position="337"/>
    </location>
</feature>
<dbReference type="RefSeq" id="XP_022395328.1">
    <property type="nucleotide sequence ID" value="XM_022550384.1"/>
</dbReference>
<keyword evidence="3" id="KW-1185">Reference proteome</keyword>
<feature type="region of interest" description="Disordered" evidence="1">
    <location>
        <begin position="1"/>
        <end position="120"/>
    </location>
</feature>
<dbReference type="OrthoDB" id="76224at2759"/>
<organism evidence="2 3">
    <name type="scientific">Aspergillus glaucus CBS 516.65</name>
    <dbReference type="NCBI Taxonomy" id="1160497"/>
    <lineage>
        <taxon>Eukaryota</taxon>
        <taxon>Fungi</taxon>
        <taxon>Dikarya</taxon>
        <taxon>Ascomycota</taxon>
        <taxon>Pezizomycotina</taxon>
        <taxon>Eurotiomycetes</taxon>
        <taxon>Eurotiomycetidae</taxon>
        <taxon>Eurotiales</taxon>
        <taxon>Aspergillaceae</taxon>
        <taxon>Aspergillus</taxon>
        <taxon>Aspergillus subgen. Aspergillus</taxon>
    </lineage>
</organism>
<evidence type="ECO:0000313" key="2">
    <source>
        <dbReference type="EMBL" id="OJJ78630.1"/>
    </source>
</evidence>
<feature type="compositionally biased region" description="Low complexity" evidence="1">
    <location>
        <begin position="9"/>
        <end position="32"/>
    </location>
</feature>
<name>A0A1L9V3Y3_ASPGL</name>
<proteinExistence type="predicted"/>
<dbReference type="EMBL" id="KV878931">
    <property type="protein sequence ID" value="OJJ78630.1"/>
    <property type="molecule type" value="Genomic_DNA"/>
</dbReference>
<reference evidence="3" key="1">
    <citation type="journal article" date="2017" name="Genome Biol.">
        <title>Comparative genomics reveals high biological diversity and specific adaptations in the industrially and medically important fungal genus Aspergillus.</title>
        <authorList>
            <person name="de Vries R.P."/>
            <person name="Riley R."/>
            <person name="Wiebenga A."/>
            <person name="Aguilar-Osorio G."/>
            <person name="Amillis S."/>
            <person name="Uchima C.A."/>
            <person name="Anderluh G."/>
            <person name="Asadollahi M."/>
            <person name="Askin M."/>
            <person name="Barry K."/>
            <person name="Battaglia E."/>
            <person name="Bayram O."/>
            <person name="Benocci T."/>
            <person name="Braus-Stromeyer S.A."/>
            <person name="Caldana C."/>
            <person name="Canovas D."/>
            <person name="Cerqueira G.C."/>
            <person name="Chen F."/>
            <person name="Chen W."/>
            <person name="Choi C."/>
            <person name="Clum A."/>
            <person name="Dos Santos R.A."/>
            <person name="Damasio A.R."/>
            <person name="Diallinas G."/>
            <person name="Emri T."/>
            <person name="Fekete E."/>
            <person name="Flipphi M."/>
            <person name="Freyberg S."/>
            <person name="Gallo A."/>
            <person name="Gournas C."/>
            <person name="Habgood R."/>
            <person name="Hainaut M."/>
            <person name="Harispe M.L."/>
            <person name="Henrissat B."/>
            <person name="Hilden K.S."/>
            <person name="Hope R."/>
            <person name="Hossain A."/>
            <person name="Karabika E."/>
            <person name="Karaffa L."/>
            <person name="Karanyi Z."/>
            <person name="Krasevec N."/>
            <person name="Kuo A."/>
            <person name="Kusch H."/>
            <person name="LaButti K."/>
            <person name="Lagendijk E.L."/>
            <person name="Lapidus A."/>
            <person name="Levasseur A."/>
            <person name="Lindquist E."/>
            <person name="Lipzen A."/>
            <person name="Logrieco A.F."/>
            <person name="MacCabe A."/>
            <person name="Maekelae M.R."/>
            <person name="Malavazi I."/>
            <person name="Melin P."/>
            <person name="Meyer V."/>
            <person name="Mielnichuk N."/>
            <person name="Miskei M."/>
            <person name="Molnar A.P."/>
            <person name="Mule G."/>
            <person name="Ngan C.Y."/>
            <person name="Orejas M."/>
            <person name="Orosz E."/>
            <person name="Ouedraogo J.P."/>
            <person name="Overkamp K.M."/>
            <person name="Park H.-S."/>
            <person name="Perrone G."/>
            <person name="Piumi F."/>
            <person name="Punt P.J."/>
            <person name="Ram A.F."/>
            <person name="Ramon A."/>
            <person name="Rauscher S."/>
            <person name="Record E."/>
            <person name="Riano-Pachon D.M."/>
            <person name="Robert V."/>
            <person name="Roehrig J."/>
            <person name="Ruller R."/>
            <person name="Salamov A."/>
            <person name="Salih N.S."/>
            <person name="Samson R.A."/>
            <person name="Sandor E."/>
            <person name="Sanguinetti M."/>
            <person name="Schuetze T."/>
            <person name="Sepcic K."/>
            <person name="Shelest E."/>
            <person name="Sherlock G."/>
            <person name="Sophianopoulou V."/>
            <person name="Squina F.M."/>
            <person name="Sun H."/>
            <person name="Susca A."/>
            <person name="Todd R.B."/>
            <person name="Tsang A."/>
            <person name="Unkles S.E."/>
            <person name="van de Wiele N."/>
            <person name="van Rossen-Uffink D."/>
            <person name="Oliveira J.V."/>
            <person name="Vesth T.C."/>
            <person name="Visser J."/>
            <person name="Yu J.-H."/>
            <person name="Zhou M."/>
            <person name="Andersen M.R."/>
            <person name="Archer D.B."/>
            <person name="Baker S.E."/>
            <person name="Benoit I."/>
            <person name="Brakhage A.A."/>
            <person name="Braus G.H."/>
            <person name="Fischer R."/>
            <person name="Frisvad J.C."/>
            <person name="Goldman G.H."/>
            <person name="Houbraken J."/>
            <person name="Oakley B."/>
            <person name="Pocsi I."/>
            <person name="Scazzocchio C."/>
            <person name="Seiboth B."/>
            <person name="vanKuyk P.A."/>
            <person name="Wortman J."/>
            <person name="Dyer P.S."/>
            <person name="Grigoriev I.V."/>
        </authorList>
    </citation>
    <scope>NUCLEOTIDE SEQUENCE [LARGE SCALE GENOMIC DNA]</scope>
    <source>
        <strain evidence="3">CBS 516.65</strain>
    </source>
</reference>
<dbReference type="PANTHER" id="PTHR28155:SF1">
    <property type="entry name" value="DNA-DIRECTED RNA POLYMERASE I SUBUNIT RPA34.5-DOMAIN-CONTAINING PROTEIN"/>
    <property type="match status" value="1"/>
</dbReference>